<evidence type="ECO:0000256" key="1">
    <source>
        <dbReference type="ARBA" id="ARBA00004714"/>
    </source>
</evidence>
<keyword evidence="4" id="KW-0324">Glycolysis</keyword>
<protein>
    <recommendedName>
        <fullName evidence="3">fructose-bisphosphate aldolase</fullName>
        <ecNumber evidence="3">4.1.2.13</ecNumber>
    </recommendedName>
</protein>
<proteinExistence type="inferred from homology"/>
<dbReference type="GeneID" id="106673814"/>
<dbReference type="UniPathway" id="UPA00109">
    <property type="reaction ID" value="UER00183"/>
</dbReference>
<keyword evidence="7" id="KW-1185">Reference proteome</keyword>
<dbReference type="GO" id="GO:0004332">
    <property type="term" value="F:fructose-bisphosphate aldolase activity"/>
    <property type="evidence" value="ECO:0007669"/>
    <property type="project" value="UniProtKB-EC"/>
</dbReference>
<accession>A0A8I6S8W1</accession>
<dbReference type="OrthoDB" id="36455at2759"/>
<organism evidence="6 7">
    <name type="scientific">Cimex lectularius</name>
    <name type="common">Bed bug</name>
    <name type="synonym">Acanthia lectularia</name>
    <dbReference type="NCBI Taxonomy" id="79782"/>
    <lineage>
        <taxon>Eukaryota</taxon>
        <taxon>Metazoa</taxon>
        <taxon>Ecdysozoa</taxon>
        <taxon>Arthropoda</taxon>
        <taxon>Hexapoda</taxon>
        <taxon>Insecta</taxon>
        <taxon>Pterygota</taxon>
        <taxon>Neoptera</taxon>
        <taxon>Paraneoptera</taxon>
        <taxon>Hemiptera</taxon>
        <taxon>Heteroptera</taxon>
        <taxon>Panheteroptera</taxon>
        <taxon>Cimicomorpha</taxon>
        <taxon>Cimicidae</taxon>
        <taxon>Cimex</taxon>
    </lineage>
</organism>
<dbReference type="PANTHER" id="PTHR11627">
    <property type="entry name" value="FRUCTOSE-BISPHOSPHATE ALDOLASE"/>
    <property type="match status" value="1"/>
</dbReference>
<comment type="pathway">
    <text evidence="1">Carbohydrate degradation; glycolysis; D-glyceraldehyde 3-phosphate and glycerone phosphate from D-glucose: step 4/4.</text>
</comment>
<dbReference type="RefSeq" id="XP_014261593.1">
    <property type="nucleotide sequence ID" value="XM_014406107.1"/>
</dbReference>
<dbReference type="Proteomes" id="UP000494040">
    <property type="component" value="Unassembled WGS sequence"/>
</dbReference>
<dbReference type="Pfam" id="PF00274">
    <property type="entry name" value="Glycolytic"/>
    <property type="match status" value="1"/>
</dbReference>
<evidence type="ECO:0000256" key="3">
    <source>
        <dbReference type="ARBA" id="ARBA00013068"/>
    </source>
</evidence>
<comment type="similarity">
    <text evidence="2">Belongs to the class I fructose-bisphosphate aldolase family.</text>
</comment>
<evidence type="ECO:0000256" key="2">
    <source>
        <dbReference type="ARBA" id="ARBA00010387"/>
    </source>
</evidence>
<dbReference type="KEGG" id="clec:106673814"/>
<dbReference type="NCBIfam" id="NF033379">
    <property type="entry name" value="FrucBisAld_I"/>
    <property type="match status" value="1"/>
</dbReference>
<evidence type="ECO:0000313" key="6">
    <source>
        <dbReference type="EnsemblMetazoa" id="XP_014261593.1"/>
    </source>
</evidence>
<reference evidence="6" key="1">
    <citation type="submission" date="2022-01" db="UniProtKB">
        <authorList>
            <consortium name="EnsemblMetazoa"/>
        </authorList>
    </citation>
    <scope>IDENTIFICATION</scope>
</reference>
<dbReference type="SUPFAM" id="SSF51569">
    <property type="entry name" value="Aldolase"/>
    <property type="match status" value="1"/>
</dbReference>
<dbReference type="InterPro" id="IPR000741">
    <property type="entry name" value="FBA_I"/>
</dbReference>
<dbReference type="Gene3D" id="3.20.20.70">
    <property type="entry name" value="Aldolase class I"/>
    <property type="match status" value="1"/>
</dbReference>
<sequence length="370" mass="42138">MTTWYNSPPSFLQEELFKIAKHLFQPGKGILGADESIASMSRKFHKIGIEDGEETRRQWRQLLFKTEGIEQYVSGVILCPETIGQETDEGVKFVDYLRSKGIVSGVKLDMGMVPFVSSFCEPITVGLENLSEKCALFKKEGIHFAKWRCVLKVGATTPRWVTIKENAIILARYATICQENRLVPIVEPDIEQEGKHSLERGQKVAETVFAQLFQMLQQYHVFFDGMILKVNMVSAGMMCPRIFDSDQIAKATMEALTRTVPAAVMGISFLAGSFEDTEATKHLNAVVRCVSRRPWYINFSFSRALSYTVLDIWRGNVEAIEEAQKQLLRRLKDCSLASLGKYNDIEEIKLPEDEEQIPTHQYYENMPRNL</sequence>
<keyword evidence="5" id="KW-0456">Lyase</keyword>
<dbReference type="GO" id="GO:0006096">
    <property type="term" value="P:glycolytic process"/>
    <property type="evidence" value="ECO:0007669"/>
    <property type="project" value="UniProtKB-UniPathway"/>
</dbReference>
<dbReference type="InterPro" id="IPR013785">
    <property type="entry name" value="Aldolase_TIM"/>
</dbReference>
<name>A0A8I6S8W1_CIMLE</name>
<evidence type="ECO:0000256" key="4">
    <source>
        <dbReference type="ARBA" id="ARBA00023152"/>
    </source>
</evidence>
<evidence type="ECO:0000256" key="5">
    <source>
        <dbReference type="ARBA" id="ARBA00023239"/>
    </source>
</evidence>
<dbReference type="EnsemblMetazoa" id="XM_014406107.1">
    <property type="protein sequence ID" value="XP_014261593.1"/>
    <property type="gene ID" value="LOC106673814"/>
</dbReference>
<dbReference type="EC" id="4.1.2.13" evidence="3"/>
<dbReference type="AlphaFoldDB" id="A0A8I6S8W1"/>
<evidence type="ECO:0000313" key="7">
    <source>
        <dbReference type="Proteomes" id="UP000494040"/>
    </source>
</evidence>